<dbReference type="Pfam" id="PF01402">
    <property type="entry name" value="RHH_1"/>
    <property type="match status" value="1"/>
</dbReference>
<proteinExistence type="predicted"/>
<dbReference type="Gene3D" id="1.10.1220.10">
    <property type="entry name" value="Met repressor-like"/>
    <property type="match status" value="1"/>
</dbReference>
<keyword evidence="2" id="KW-0614">Plasmid</keyword>
<dbReference type="AlphaFoldDB" id="A0A077AXH7"/>
<dbReference type="KEGG" id="paca:ID47_11995"/>
<evidence type="ECO:0000259" key="1">
    <source>
        <dbReference type="Pfam" id="PF01402"/>
    </source>
</evidence>
<dbReference type="EMBL" id="CP008942">
    <property type="protein sequence ID" value="AIK97301.1"/>
    <property type="molecule type" value="Genomic_DNA"/>
</dbReference>
<dbReference type="InterPro" id="IPR010985">
    <property type="entry name" value="Ribbon_hlx_hlx"/>
</dbReference>
<name>A0A077AXH7_9PROT</name>
<geneLocation type="plasmid" evidence="2">
    <name>unnamed</name>
</geneLocation>
<organism evidence="2 3">
    <name type="scientific">Candidatus Odyssella acanthamoebae</name>
    <dbReference type="NCBI Taxonomy" id="91604"/>
    <lineage>
        <taxon>Bacteria</taxon>
        <taxon>Pseudomonadati</taxon>
        <taxon>Pseudomonadota</taxon>
        <taxon>Alphaproteobacteria</taxon>
        <taxon>Holosporales</taxon>
        <taxon>Candidatus Paracaedibacteraceae</taxon>
        <taxon>Candidatus Odyssella</taxon>
    </lineage>
</organism>
<dbReference type="InterPro" id="IPR002145">
    <property type="entry name" value="CopG"/>
</dbReference>
<sequence>MAKSKFEITKDLVRLEDEPIVISAPLAITKKEPAKLVKTKERLSADIDSDIKHRLQILAIKQRTNLTTLIEQALLEYIEREK</sequence>
<gene>
    <name evidence="2" type="ORF">ID47_11995</name>
</gene>
<dbReference type="SUPFAM" id="SSF47598">
    <property type="entry name" value="Ribbon-helix-helix"/>
    <property type="match status" value="1"/>
</dbReference>
<dbReference type="InterPro" id="IPR013321">
    <property type="entry name" value="Arc_rbn_hlx_hlx"/>
</dbReference>
<dbReference type="GO" id="GO:0006355">
    <property type="term" value="P:regulation of DNA-templated transcription"/>
    <property type="evidence" value="ECO:0007669"/>
    <property type="project" value="InterPro"/>
</dbReference>
<accession>A0A077AXH7</accession>
<dbReference type="HOGENOM" id="CLU_2552034_0_0_5"/>
<protein>
    <recommendedName>
        <fullName evidence="1">Ribbon-helix-helix protein CopG domain-containing protein</fullName>
    </recommendedName>
</protein>
<dbReference type="Proteomes" id="UP000028926">
    <property type="component" value="Plasmid unnamed"/>
</dbReference>
<reference evidence="2 3" key="1">
    <citation type="submission" date="2014-07" db="EMBL/GenBank/DDBJ databases">
        <title>Comparative genomic insights into amoeba endosymbionts belonging to the families of Holosporaceae and Candidatus Midichloriaceae within Rickettsiales.</title>
        <authorList>
            <person name="Wang Z."/>
            <person name="Wu M."/>
        </authorList>
    </citation>
    <scope>NUCLEOTIDE SEQUENCE [LARGE SCALE GENOMIC DNA]</scope>
    <source>
        <strain evidence="2">PRA3</strain>
        <plasmid evidence="2">unnamed</plasmid>
    </source>
</reference>
<dbReference type="RefSeq" id="WP_041187776.1">
    <property type="nucleotide sequence ID" value="NZ_CP008942.1"/>
</dbReference>
<keyword evidence="3" id="KW-1185">Reference proteome</keyword>
<feature type="domain" description="Ribbon-helix-helix protein CopG" evidence="1">
    <location>
        <begin position="41"/>
        <end position="81"/>
    </location>
</feature>
<evidence type="ECO:0000313" key="2">
    <source>
        <dbReference type="EMBL" id="AIK97301.1"/>
    </source>
</evidence>
<evidence type="ECO:0000313" key="3">
    <source>
        <dbReference type="Proteomes" id="UP000028926"/>
    </source>
</evidence>